<sequence length="651" mass="72043">MAGLIKREDIDEVRSRTDIREIVEGYVTLKSAGIGSYKGLCPFHDERTPSFHVRPQYGTYHCFGCDESGDVIAFVQAMEHTTFAETVERLAARIGYELHYEQGSGPDKAMVGRRQRLLDAHKVAAEYFQAQLRTAGARAAHTYLGDRGFSPQDAADYGVGYAPQGWTKLLDHLRKRGYTDDELEGTGMFSSGRSGLIDRFRGRLIFPIRGIGGEIIGFGARKLYDDDQGPKYLNTPETQLYKKSTVLYGIDKAKRQIAKQRQVVVVEGYTDVMAMHLAGVPTAVATCGTAFGAEHIKVVRRFLSDDGSGGEVVFTFDGDEAGQKAALRAFQEDQRFMAQTFVAVEPNGMDPCELRLARGDAAVRSLLSAKRPLFEFAIRAAMKRYDLESLEGRVQAMRATAPIVARIRDTTLRPAYARQLAGWLGLEVPDVVQAVETSARTEARGDGGGAGPGQQRTFDRPVDGSDQRPRGPQDSDGPPDDGAAQPPRIEWPDPRDPLLRTEKEALEVVVQVPHLLGPAEWQQFTEAECAHPVHTAVHRGVVQVLAGIGADQQITPGRGWIEALRAALPQELHGYLAGLSMRALPASSEQQLERYATGVINHLFDRQINRRQADLRAELQRTSSVQEPERFREISRSLLDLEARRRQLRPA</sequence>
<comment type="similarity">
    <text evidence="12 13">Belongs to the DnaG primase family.</text>
</comment>
<comment type="subunit">
    <text evidence="12">Monomer. Interacts with DnaB.</text>
</comment>
<dbReference type="GO" id="GO:0008270">
    <property type="term" value="F:zinc ion binding"/>
    <property type="evidence" value="ECO:0007669"/>
    <property type="project" value="UniProtKB-UniRule"/>
</dbReference>
<gene>
    <name evidence="12" type="primary">dnaG</name>
    <name evidence="17" type="ORF">C884_00559</name>
</gene>
<comment type="catalytic activity">
    <reaction evidence="12">
        <text>ssDNA + n NTP = ssDNA/pppN(pN)n-1 hybrid + (n-1) diphosphate.</text>
        <dbReference type="EC" id="2.7.7.101"/>
    </reaction>
</comment>
<keyword evidence="7 12" id="KW-0863">Zinc-finger</keyword>
<dbReference type="InterPro" id="IPR006295">
    <property type="entry name" value="DNA_primase_DnaG"/>
</dbReference>
<evidence type="ECO:0000256" key="11">
    <source>
        <dbReference type="ARBA" id="ARBA00023163"/>
    </source>
</evidence>
<comment type="caution">
    <text evidence="17">The sequence shown here is derived from an EMBL/GenBank/DDBJ whole genome shotgun (WGS) entry which is preliminary data.</text>
</comment>
<dbReference type="GO" id="GO:0006269">
    <property type="term" value="P:DNA replication, synthesis of primer"/>
    <property type="evidence" value="ECO:0007669"/>
    <property type="project" value="UniProtKB-UniRule"/>
</dbReference>
<evidence type="ECO:0000256" key="5">
    <source>
        <dbReference type="ARBA" id="ARBA00022705"/>
    </source>
</evidence>
<evidence type="ECO:0000256" key="6">
    <source>
        <dbReference type="ARBA" id="ARBA00022723"/>
    </source>
</evidence>
<dbReference type="Gene3D" id="3.90.980.10">
    <property type="entry name" value="DNA primase, catalytic core, N-terminal domain"/>
    <property type="match status" value="1"/>
</dbReference>
<dbReference type="SMART" id="SM00493">
    <property type="entry name" value="TOPRIM"/>
    <property type="match status" value="1"/>
</dbReference>
<keyword evidence="10 12" id="KW-0238">DNA-binding</keyword>
<keyword evidence="4 12" id="KW-0548">Nucleotidyltransferase</keyword>
<evidence type="ECO:0000256" key="3">
    <source>
        <dbReference type="ARBA" id="ARBA00022679"/>
    </source>
</evidence>
<evidence type="ECO:0000256" key="13">
    <source>
        <dbReference type="PIRNR" id="PIRNR002811"/>
    </source>
</evidence>
<feature type="compositionally biased region" description="Low complexity" evidence="15">
    <location>
        <begin position="474"/>
        <end position="488"/>
    </location>
</feature>
<dbReference type="InterPro" id="IPR034151">
    <property type="entry name" value="TOPRIM_DnaG_bac"/>
</dbReference>
<dbReference type="PANTHER" id="PTHR30313:SF2">
    <property type="entry name" value="DNA PRIMASE"/>
    <property type="match status" value="1"/>
</dbReference>
<dbReference type="CDD" id="cd03364">
    <property type="entry name" value="TOPRIM_DnaG_primases"/>
    <property type="match status" value="1"/>
</dbReference>
<evidence type="ECO:0000256" key="1">
    <source>
        <dbReference type="ARBA" id="ARBA00022478"/>
    </source>
</evidence>
<dbReference type="Pfam" id="PF10410">
    <property type="entry name" value="DnaB_bind"/>
    <property type="match status" value="1"/>
</dbReference>
<keyword evidence="3 12" id="KW-0808">Transferase</keyword>
<dbReference type="EMBL" id="ANHZ02000016">
    <property type="protein sequence ID" value="EME36268.1"/>
    <property type="molecule type" value="Genomic_DNA"/>
</dbReference>
<dbReference type="PANTHER" id="PTHR30313">
    <property type="entry name" value="DNA PRIMASE"/>
    <property type="match status" value="1"/>
</dbReference>
<name>M2XTY1_9MICC</name>
<dbReference type="PIRSF" id="PIRSF002811">
    <property type="entry name" value="DnaG"/>
    <property type="match status" value="1"/>
</dbReference>
<evidence type="ECO:0000256" key="4">
    <source>
        <dbReference type="ARBA" id="ARBA00022695"/>
    </source>
</evidence>
<dbReference type="GO" id="GO:0000428">
    <property type="term" value="C:DNA-directed RNA polymerase complex"/>
    <property type="evidence" value="ECO:0007669"/>
    <property type="project" value="UniProtKB-KW"/>
</dbReference>
<dbReference type="InterPro" id="IPR050219">
    <property type="entry name" value="DnaG_primase"/>
</dbReference>
<comment type="function">
    <text evidence="12 13">RNA polymerase that catalyzes the synthesis of short RNA molecules used as primers for DNA polymerase during DNA replication.</text>
</comment>
<evidence type="ECO:0000256" key="12">
    <source>
        <dbReference type="HAMAP-Rule" id="MF_00974"/>
    </source>
</evidence>
<dbReference type="HAMAP" id="MF_00974">
    <property type="entry name" value="DNA_primase_DnaG"/>
    <property type="match status" value="1"/>
</dbReference>
<comment type="domain">
    <text evidence="12">Contains an N-terminal zinc-binding domain, a central core domain that contains the primase activity, and a C-terminal DnaB-binding domain.</text>
</comment>
<accession>M2XTY1</accession>
<dbReference type="InterPro" id="IPR002694">
    <property type="entry name" value="Znf_CHC2"/>
</dbReference>
<dbReference type="SUPFAM" id="SSF56731">
    <property type="entry name" value="DNA primase core"/>
    <property type="match status" value="1"/>
</dbReference>
<dbReference type="FunFam" id="3.90.580.10:FF:000001">
    <property type="entry name" value="DNA primase"/>
    <property type="match status" value="1"/>
</dbReference>
<feature type="region of interest" description="Disordered" evidence="15">
    <location>
        <begin position="439"/>
        <end position="496"/>
    </location>
</feature>
<keyword evidence="5 12" id="KW-0235">DNA replication</keyword>
<dbReference type="InterPro" id="IPR006171">
    <property type="entry name" value="TOPRIM_dom"/>
</dbReference>
<dbReference type="Pfam" id="PF08275">
    <property type="entry name" value="DNAG_N"/>
    <property type="match status" value="1"/>
</dbReference>
<dbReference type="InterPro" id="IPR013264">
    <property type="entry name" value="DNAG_N"/>
</dbReference>
<dbReference type="SUPFAM" id="SSF57783">
    <property type="entry name" value="Zinc beta-ribbon"/>
    <property type="match status" value="1"/>
</dbReference>
<dbReference type="RefSeq" id="WP_006214982.1">
    <property type="nucleotide sequence ID" value="NZ_ANHZ02000016.1"/>
</dbReference>
<dbReference type="GO" id="GO:0003899">
    <property type="term" value="F:DNA-directed RNA polymerase activity"/>
    <property type="evidence" value="ECO:0007669"/>
    <property type="project" value="UniProtKB-UniRule"/>
</dbReference>
<dbReference type="Proteomes" id="UP000009877">
    <property type="component" value="Unassembled WGS sequence"/>
</dbReference>
<dbReference type="NCBIfam" id="TIGR01391">
    <property type="entry name" value="dnaG"/>
    <property type="match status" value="1"/>
</dbReference>
<dbReference type="Pfam" id="PF01807">
    <property type="entry name" value="Zn_ribbon_DnaG"/>
    <property type="match status" value="1"/>
</dbReference>
<evidence type="ECO:0000256" key="15">
    <source>
        <dbReference type="SAM" id="MobiDB-lite"/>
    </source>
</evidence>
<evidence type="ECO:0000256" key="14">
    <source>
        <dbReference type="PIRSR" id="PIRSR002811-1"/>
    </source>
</evidence>
<dbReference type="InterPro" id="IPR037068">
    <property type="entry name" value="DNA_primase_core_N_sf"/>
</dbReference>
<dbReference type="GO" id="GO:0005737">
    <property type="term" value="C:cytoplasm"/>
    <property type="evidence" value="ECO:0007669"/>
    <property type="project" value="TreeGrafter"/>
</dbReference>
<dbReference type="InterPro" id="IPR019475">
    <property type="entry name" value="DNA_primase_DnaB-bd"/>
</dbReference>
<evidence type="ECO:0000259" key="16">
    <source>
        <dbReference type="PROSITE" id="PS50880"/>
    </source>
</evidence>
<feature type="domain" description="Toprim" evidence="16">
    <location>
        <begin position="261"/>
        <end position="346"/>
    </location>
</feature>
<proteinExistence type="inferred from homology"/>
<dbReference type="Gene3D" id="3.40.1360.10">
    <property type="match status" value="1"/>
</dbReference>
<dbReference type="InterPro" id="IPR013173">
    <property type="entry name" value="DNA_primase_DnaG_DnaB-bd_dom"/>
</dbReference>
<evidence type="ECO:0000256" key="9">
    <source>
        <dbReference type="ARBA" id="ARBA00022842"/>
    </source>
</evidence>
<dbReference type="Gene3D" id="3.90.580.10">
    <property type="entry name" value="Zinc finger, CHC2-type domain"/>
    <property type="match status" value="1"/>
</dbReference>
<reference evidence="17 18" key="1">
    <citation type="journal article" date="2014" name="Genome Announc.">
        <title>Draft Genome Sequence of Kocuria palustris PEL.</title>
        <authorList>
            <person name="Sharma G."/>
            <person name="Khatri I."/>
            <person name="Subramanian S."/>
        </authorList>
    </citation>
    <scope>NUCLEOTIDE SEQUENCE [LARGE SCALE GENOMIC DNA]</scope>
    <source>
        <strain evidence="17 18">PEL</strain>
    </source>
</reference>
<dbReference type="Pfam" id="PF13662">
    <property type="entry name" value="Toprim_4"/>
    <property type="match status" value="1"/>
</dbReference>
<evidence type="ECO:0000313" key="18">
    <source>
        <dbReference type="Proteomes" id="UP000009877"/>
    </source>
</evidence>
<dbReference type="STRING" id="71999.KPaMU14_08735"/>
<keyword evidence="18" id="KW-1185">Reference proteome</keyword>
<dbReference type="InterPro" id="IPR036977">
    <property type="entry name" value="DNA_primase_Znf_CHC2"/>
</dbReference>
<dbReference type="GO" id="GO:0003677">
    <property type="term" value="F:DNA binding"/>
    <property type="evidence" value="ECO:0007669"/>
    <property type="project" value="UniProtKB-KW"/>
</dbReference>
<comment type="cofactor">
    <cofactor evidence="12 13 14">
        <name>Zn(2+)</name>
        <dbReference type="ChEBI" id="CHEBI:29105"/>
    </cofactor>
    <text evidence="12 13 14">Binds 1 zinc ion per monomer.</text>
</comment>
<dbReference type="PROSITE" id="PS50880">
    <property type="entry name" value="TOPRIM"/>
    <property type="match status" value="1"/>
</dbReference>
<feature type="zinc finger region" description="CHC2-type" evidence="12 14">
    <location>
        <begin position="41"/>
        <end position="65"/>
    </location>
</feature>
<dbReference type="SMART" id="SM00400">
    <property type="entry name" value="ZnF_CHCC"/>
    <property type="match status" value="1"/>
</dbReference>
<keyword evidence="11 12" id="KW-0804">Transcription</keyword>
<evidence type="ECO:0000256" key="2">
    <source>
        <dbReference type="ARBA" id="ARBA00022515"/>
    </source>
</evidence>
<keyword evidence="2 12" id="KW-0639">Primosome</keyword>
<evidence type="ECO:0000313" key="17">
    <source>
        <dbReference type="EMBL" id="EME36268.1"/>
    </source>
</evidence>
<keyword evidence="9" id="KW-0460">Magnesium</keyword>
<evidence type="ECO:0000256" key="7">
    <source>
        <dbReference type="ARBA" id="ARBA00022771"/>
    </source>
</evidence>
<keyword evidence="8 12" id="KW-0862">Zinc</keyword>
<dbReference type="InterPro" id="IPR030846">
    <property type="entry name" value="DnaG_bac"/>
</dbReference>
<keyword evidence="6 12" id="KW-0479">Metal-binding</keyword>
<protein>
    <recommendedName>
        <fullName evidence="12 13">DNA primase</fullName>
        <ecNumber evidence="12">2.7.7.101</ecNumber>
    </recommendedName>
</protein>
<evidence type="ECO:0000256" key="8">
    <source>
        <dbReference type="ARBA" id="ARBA00022833"/>
    </source>
</evidence>
<keyword evidence="1 12" id="KW-0240">DNA-directed RNA polymerase</keyword>
<dbReference type="EC" id="2.7.7.101" evidence="12"/>
<organism evidence="17 18">
    <name type="scientific">Kocuria palustris PEL</name>
    <dbReference type="NCBI Taxonomy" id="1236550"/>
    <lineage>
        <taxon>Bacteria</taxon>
        <taxon>Bacillati</taxon>
        <taxon>Actinomycetota</taxon>
        <taxon>Actinomycetes</taxon>
        <taxon>Micrococcales</taxon>
        <taxon>Micrococcaceae</taxon>
        <taxon>Kocuria</taxon>
    </lineage>
</organism>
<dbReference type="FunFam" id="3.90.980.10:FF:000001">
    <property type="entry name" value="DNA primase"/>
    <property type="match status" value="1"/>
</dbReference>
<evidence type="ECO:0000256" key="10">
    <source>
        <dbReference type="ARBA" id="ARBA00023125"/>
    </source>
</evidence>
<feature type="compositionally biased region" description="Basic and acidic residues" evidence="15">
    <location>
        <begin position="457"/>
        <end position="473"/>
    </location>
</feature>
<dbReference type="GO" id="GO:1990077">
    <property type="term" value="C:primosome complex"/>
    <property type="evidence" value="ECO:0007669"/>
    <property type="project" value="UniProtKB-KW"/>
</dbReference>
<dbReference type="Pfam" id="PF08278">
    <property type="entry name" value="DnaG_DnaB_bind"/>
    <property type="match status" value="1"/>
</dbReference>
<dbReference type="AlphaFoldDB" id="M2XTY1"/>